<dbReference type="OrthoDB" id="1708366at2"/>
<feature type="transmembrane region" description="Helical" evidence="1">
    <location>
        <begin position="7"/>
        <end position="24"/>
    </location>
</feature>
<dbReference type="AlphaFoldDB" id="M1Z5J4"/>
<dbReference type="EMBL" id="LT669839">
    <property type="protein sequence ID" value="SHD75821.1"/>
    <property type="molecule type" value="Genomic_DNA"/>
</dbReference>
<evidence type="ECO:0000259" key="2">
    <source>
        <dbReference type="Pfam" id="PF04389"/>
    </source>
</evidence>
<protein>
    <recommendedName>
        <fullName evidence="2">Peptidase M28 domain-containing protein</fullName>
    </recommendedName>
</protein>
<reference evidence="3 4" key="1">
    <citation type="submission" date="2016-11" db="EMBL/GenBank/DDBJ databases">
        <authorList>
            <person name="Manzoor S."/>
        </authorList>
    </citation>
    <scope>NUCLEOTIDE SEQUENCE [LARGE SCALE GENOMIC DNA]</scope>
    <source>
        <strain evidence="3">Clostridium ultunense strain Esp</strain>
    </source>
</reference>
<dbReference type="InterPro" id="IPR007484">
    <property type="entry name" value="Peptidase_M28"/>
</dbReference>
<organism evidence="3 4">
    <name type="scientific">[Clostridium] ultunense Esp</name>
    <dbReference type="NCBI Taxonomy" id="1288971"/>
    <lineage>
        <taxon>Bacteria</taxon>
        <taxon>Bacillati</taxon>
        <taxon>Bacillota</taxon>
        <taxon>Tissierellia</taxon>
        <taxon>Tissierellales</taxon>
        <taxon>Tepidimicrobiaceae</taxon>
        <taxon>Schnuerera</taxon>
    </lineage>
</organism>
<dbReference type="Pfam" id="PF04389">
    <property type="entry name" value="Peptidase_M28"/>
    <property type="match status" value="1"/>
</dbReference>
<evidence type="ECO:0000256" key="1">
    <source>
        <dbReference type="SAM" id="Phobius"/>
    </source>
</evidence>
<dbReference type="SUPFAM" id="SSF53187">
    <property type="entry name" value="Zn-dependent exopeptidases"/>
    <property type="match status" value="1"/>
</dbReference>
<keyword evidence="4" id="KW-1185">Reference proteome</keyword>
<sequence length="633" mass="72171">MTKPNWILIIGSIIILLLLFVIIYEDSLITADPYSLDRGLEYRIGNDVLKVEHPIKPNSVDKLGTDPLGRNLLSLLIKGTKITVGIAFISTIIRLAIGILISLFIKDKKKRVNSGIYYILTIILNIFIGYMIFTQPFFKELELSHSILASGVILGIFGWGRIIISLNCRNSVYGTRNGKEIKVYLKEKAPYILINFFMEMGTTLFILLILGFLGITIGVNKYSTINTNWGIMPNYNPEWGGILAIARQAIELEAYWLIVGPLFFFIISILGFLLVGKGLSQNIEKYGTIVSKRMVKIGNFISPKQYIEDIKRFSWNKARVIVKTAIIIFIILWIAPSINTGNGYYQIDKERVWKDLENIYEIQQINGINSIESKDRVGEYIAEELEKIYRLLPVFEDEYVQEINYEQEDLETKEKAVVKGRNIAAYIWGRNSNNPLVIVTDYGNELHRNGTSVAATLELARSLGEKNNKEMASRTIVFLFIDGNLDEGMGVYNALGSKNIDINSFYIYLNYLGLGDSNKIYIDTSSVLSAYKRHYRNIRNIKEGAKELKITIEQEYFNNMFIDIEAFTENKVSGLALSGIGKEGYEQYTKFNEQNRNDISKIHSNTLEEQVQLIMNIAIKYAWSDKPRLGDSY</sequence>
<dbReference type="PANTHER" id="PTHR43839">
    <property type="entry name" value="OPPC IN A BINDING PROTEIN-DEPENDENT TRANSPORT SYSTEM"/>
    <property type="match status" value="1"/>
</dbReference>
<evidence type="ECO:0000313" key="4">
    <source>
        <dbReference type="Proteomes" id="UP000245423"/>
    </source>
</evidence>
<dbReference type="Gene3D" id="3.40.630.10">
    <property type="entry name" value="Zn peptidases"/>
    <property type="match status" value="1"/>
</dbReference>
<dbReference type="Proteomes" id="UP000245423">
    <property type="component" value="Chromosome 1"/>
</dbReference>
<evidence type="ECO:0000313" key="3">
    <source>
        <dbReference type="EMBL" id="SHD75821.1"/>
    </source>
</evidence>
<keyword evidence="1" id="KW-0812">Transmembrane</keyword>
<feature type="domain" description="Peptidase M28" evidence="2">
    <location>
        <begin position="449"/>
        <end position="615"/>
    </location>
</feature>
<feature type="transmembrane region" description="Helical" evidence="1">
    <location>
        <begin position="145"/>
        <end position="168"/>
    </location>
</feature>
<gene>
    <name evidence="3" type="ORF">CUESP1_0432</name>
</gene>
<dbReference type="PANTHER" id="PTHR43839:SF3">
    <property type="entry name" value="OLIGOPEPTIDE ABC TRANSPORTER, PERMEASE PROTEIN"/>
    <property type="match status" value="1"/>
</dbReference>
<feature type="transmembrane region" description="Helical" evidence="1">
    <location>
        <begin position="254"/>
        <end position="275"/>
    </location>
</feature>
<keyword evidence="1" id="KW-0472">Membrane</keyword>
<feature type="transmembrane region" description="Helical" evidence="1">
    <location>
        <begin position="116"/>
        <end position="133"/>
    </location>
</feature>
<keyword evidence="1" id="KW-1133">Transmembrane helix</keyword>
<dbReference type="HOGENOM" id="CLU_431962_0_0_9"/>
<feature type="transmembrane region" description="Helical" evidence="1">
    <location>
        <begin position="320"/>
        <end position="338"/>
    </location>
</feature>
<feature type="transmembrane region" description="Helical" evidence="1">
    <location>
        <begin position="82"/>
        <end position="104"/>
    </location>
</feature>
<accession>M1Z5J4</accession>
<feature type="transmembrane region" description="Helical" evidence="1">
    <location>
        <begin position="189"/>
        <end position="219"/>
    </location>
</feature>
<dbReference type="RefSeq" id="WP_005582376.1">
    <property type="nucleotide sequence ID" value="NZ_LT669839.1"/>
</dbReference>
<proteinExistence type="predicted"/>
<name>M1Z5J4_9FIRM</name>